<accession>A0A0F9PIS5</accession>
<gene>
    <name evidence="2" type="ORF">LCGC14_0895450</name>
</gene>
<feature type="transmembrane region" description="Helical" evidence="1">
    <location>
        <begin position="20"/>
        <end position="49"/>
    </location>
</feature>
<keyword evidence="1" id="KW-1133">Transmembrane helix</keyword>
<keyword evidence="1" id="KW-0472">Membrane</keyword>
<dbReference type="EMBL" id="LAZR01002887">
    <property type="protein sequence ID" value="KKN24372.1"/>
    <property type="molecule type" value="Genomic_DNA"/>
</dbReference>
<organism evidence="2">
    <name type="scientific">marine sediment metagenome</name>
    <dbReference type="NCBI Taxonomy" id="412755"/>
    <lineage>
        <taxon>unclassified sequences</taxon>
        <taxon>metagenomes</taxon>
        <taxon>ecological metagenomes</taxon>
    </lineage>
</organism>
<evidence type="ECO:0000313" key="2">
    <source>
        <dbReference type="EMBL" id="KKN24372.1"/>
    </source>
</evidence>
<comment type="caution">
    <text evidence="2">The sequence shown here is derived from an EMBL/GenBank/DDBJ whole genome shotgun (WGS) entry which is preliminary data.</text>
</comment>
<proteinExistence type="predicted"/>
<name>A0A0F9PIS5_9ZZZZ</name>
<keyword evidence="1" id="KW-0812">Transmembrane</keyword>
<dbReference type="AlphaFoldDB" id="A0A0F9PIS5"/>
<reference evidence="2" key="1">
    <citation type="journal article" date="2015" name="Nature">
        <title>Complex archaea that bridge the gap between prokaryotes and eukaryotes.</title>
        <authorList>
            <person name="Spang A."/>
            <person name="Saw J.H."/>
            <person name="Jorgensen S.L."/>
            <person name="Zaremba-Niedzwiedzka K."/>
            <person name="Martijn J."/>
            <person name="Lind A.E."/>
            <person name="van Eijk R."/>
            <person name="Schleper C."/>
            <person name="Guy L."/>
            <person name="Ettema T.J."/>
        </authorList>
    </citation>
    <scope>NUCLEOTIDE SEQUENCE</scope>
</reference>
<evidence type="ECO:0000256" key="1">
    <source>
        <dbReference type="SAM" id="Phobius"/>
    </source>
</evidence>
<sequence>MNKQVVQDIILAVKPELITALIYALVIGFIILLLKSILESCVAYALFIYNSELGPHVRVILHSRGGLVGEITKYHLGWITIRTKTGIELVYMKRWQQEKWGIVFSDLNGGQQRGGNDNTAEK</sequence>
<protein>
    <submittedName>
        <fullName evidence="2">Uncharacterized protein</fullName>
    </submittedName>
</protein>